<protein>
    <submittedName>
        <fullName evidence="1">Uncharacterized protein</fullName>
    </submittedName>
</protein>
<name>A0A0E3PTU1_9EURY</name>
<accession>A0A0E3PTU1</accession>
<reference evidence="1 2" key="1">
    <citation type="submission" date="2014-07" db="EMBL/GenBank/DDBJ databases">
        <title>Methanogenic archaea and the global carbon cycle.</title>
        <authorList>
            <person name="Henriksen J.R."/>
            <person name="Luke J."/>
            <person name="Reinhart S."/>
            <person name="Benedict M.N."/>
            <person name="Youngblut N.D."/>
            <person name="Metcalf M.E."/>
            <person name="Whitaker R.J."/>
            <person name="Metcalf W.W."/>
        </authorList>
    </citation>
    <scope>NUCLEOTIDE SEQUENCE [LARGE SCALE GENOMIC DNA]</scope>
    <source>
        <strain evidence="1 2">C2J</strain>
    </source>
</reference>
<proteinExistence type="predicted"/>
<dbReference type="HOGENOM" id="CLU_2748243_0_0_2"/>
<organism evidence="1 2">
    <name type="scientific">Methanosarcina siciliae C2J</name>
    <dbReference type="NCBI Taxonomy" id="1434118"/>
    <lineage>
        <taxon>Archaea</taxon>
        <taxon>Methanobacteriati</taxon>
        <taxon>Methanobacteriota</taxon>
        <taxon>Stenosarchaea group</taxon>
        <taxon>Methanomicrobia</taxon>
        <taxon>Methanosarcinales</taxon>
        <taxon>Methanosarcinaceae</taxon>
        <taxon>Methanosarcina</taxon>
    </lineage>
</organism>
<dbReference type="KEGG" id="msj:MSSAC_4145"/>
<evidence type="ECO:0000313" key="2">
    <source>
        <dbReference type="Proteomes" id="UP000033123"/>
    </source>
</evidence>
<dbReference type="EMBL" id="CP009508">
    <property type="protein sequence ID" value="AKB38735.1"/>
    <property type="molecule type" value="Genomic_DNA"/>
</dbReference>
<dbReference type="PATRIC" id="fig|1434118.4.peg.5323"/>
<evidence type="ECO:0000313" key="1">
    <source>
        <dbReference type="EMBL" id="AKB38735.1"/>
    </source>
</evidence>
<dbReference type="AlphaFoldDB" id="A0A0E3PTU1"/>
<sequence length="70" mass="8148">MALNKLSLENIEILYYYAILINLNVDIIDPFSRFSGSYAFLFSLSYMDGVRKIKRSRIFILGCTFVSLIR</sequence>
<dbReference type="Proteomes" id="UP000033123">
    <property type="component" value="Chromosome"/>
</dbReference>
<gene>
    <name evidence="1" type="ORF">MSSAC_4145</name>
</gene>